<dbReference type="AlphaFoldDB" id="A0A640S7X5"/>
<gene>
    <name evidence="2" type="ORF">Scani_34150</name>
</gene>
<feature type="compositionally biased region" description="Basic and acidic residues" evidence="1">
    <location>
        <begin position="773"/>
        <end position="783"/>
    </location>
</feature>
<dbReference type="OrthoDB" id="4230136at2"/>
<feature type="region of interest" description="Disordered" evidence="1">
    <location>
        <begin position="366"/>
        <end position="415"/>
    </location>
</feature>
<dbReference type="RefSeq" id="WP_159476249.1">
    <property type="nucleotide sequence ID" value="NZ_BAAATH010000025.1"/>
</dbReference>
<organism evidence="2 3">
    <name type="scientific">Streptomyces caniferus</name>
    <dbReference type="NCBI Taxonomy" id="285557"/>
    <lineage>
        <taxon>Bacteria</taxon>
        <taxon>Bacillati</taxon>
        <taxon>Actinomycetota</taxon>
        <taxon>Actinomycetes</taxon>
        <taxon>Kitasatosporales</taxon>
        <taxon>Streptomycetaceae</taxon>
        <taxon>Streptomyces</taxon>
    </lineage>
</organism>
<sequence>MSRATTALRPAGPVPVWEAASWLTHTDKMRGRLRGAVHELMGQPGLVGAPDPVRMTTVVLAAKTSAADLAVEMTSRELGRWVGVSASTIGHDVRPYLDREHITESENRVRPGTQVITGIRWQLLSLLDARLHQPATHPLRLQKVEFAVLWGLVEAVCAPGWSHADGTQTPPGLLGTRTGPGAATDRLALLLLVLEGRATGVVRLCSGSVHKHGRIAATIARLLGYSGAEGTAEGARVRGRLEAAGVVEVRRTSAGREQLVIPAVEAAYREMRRLRRAEGRPGGLVPGPRRGVATAGGDQIPAQTAKPQVNRGKSASGRGSASAGLHAYHTPMAALGDEGAGGIGFSGYGRGGSGDLPGRVCAREDQAADTDAAAALGPSSGGPDGPLRGEMPKTPPTIPMQPEGQELAGGDAGASSGLDAASDVLAGVGGRHSGGLRGRVPRPARDLEAVVAPVQLLWDRLKRDSTRRLVEKAIRGELTAIASVVGRGQAESILISRLTRRLLLQPGEADAITDPVGWLLGRGLPRRSDCNDAGCDEGVRMLSGTACAHCEDQVRSLRARRRHVAAHVQAQLPDATTEQQRAALEDQLRAVVDAEAARFEERRRERVAKDAAVAAKAAAARARQEADELARRAMPCAQCGEPETGGLCGTCWGWEETEKLLTDAKTLVAAGCGEPDDTELTQSLADMAEHQAHARIQDACDKAEAAGASATMIALAAKMKAQDIVDEYRTTALRTLGSEFQVEAEARNAHAAQMRRRHLHPSIEDAEQAATKAAEEARRRTAEHLLTQRSNAWRAAHTPAPTEPARNDQPTVYETGAAQARAAVTPAQRPQGAWTCTACGLALIGRPPADGRCAACEGQAAGLSRAERFARLAGAAS</sequence>
<feature type="region of interest" description="Disordered" evidence="1">
    <location>
        <begin position="278"/>
        <end position="323"/>
    </location>
</feature>
<feature type="compositionally biased region" description="Low complexity" evidence="1">
    <location>
        <begin position="369"/>
        <end position="378"/>
    </location>
</feature>
<accession>A0A640S7X5</accession>
<evidence type="ECO:0000313" key="2">
    <source>
        <dbReference type="EMBL" id="GFE07147.1"/>
    </source>
</evidence>
<protein>
    <submittedName>
        <fullName evidence="2">Uncharacterized protein</fullName>
    </submittedName>
</protein>
<feature type="compositionally biased region" description="Low complexity" evidence="1">
    <location>
        <begin position="312"/>
        <end position="323"/>
    </location>
</feature>
<comment type="caution">
    <text evidence="2">The sequence shown here is derived from an EMBL/GenBank/DDBJ whole genome shotgun (WGS) entry which is preliminary data.</text>
</comment>
<feature type="region of interest" description="Disordered" evidence="1">
    <location>
        <begin position="748"/>
        <end position="809"/>
    </location>
</feature>
<evidence type="ECO:0000313" key="3">
    <source>
        <dbReference type="Proteomes" id="UP000435837"/>
    </source>
</evidence>
<proteinExistence type="predicted"/>
<evidence type="ECO:0000256" key="1">
    <source>
        <dbReference type="SAM" id="MobiDB-lite"/>
    </source>
</evidence>
<name>A0A640S7X5_9ACTN</name>
<dbReference type="Proteomes" id="UP000435837">
    <property type="component" value="Unassembled WGS sequence"/>
</dbReference>
<dbReference type="EMBL" id="BLIN01000004">
    <property type="protein sequence ID" value="GFE07147.1"/>
    <property type="molecule type" value="Genomic_DNA"/>
</dbReference>
<reference evidence="2 3" key="1">
    <citation type="submission" date="2019-12" db="EMBL/GenBank/DDBJ databases">
        <title>Whole genome shotgun sequence of Streptomyces caniferus NBRC 15389.</title>
        <authorList>
            <person name="Ichikawa N."/>
            <person name="Kimura A."/>
            <person name="Kitahashi Y."/>
            <person name="Komaki H."/>
            <person name="Tamura T."/>
        </authorList>
    </citation>
    <scope>NUCLEOTIDE SEQUENCE [LARGE SCALE GENOMIC DNA]</scope>
    <source>
        <strain evidence="2 3">NBRC 15389</strain>
    </source>
</reference>